<protein>
    <recommendedName>
        <fullName evidence="4">Chorismate dehydratase</fullName>
        <ecNumber evidence="4">4.2.1.151</ecNumber>
    </recommendedName>
    <alternativeName>
        <fullName evidence="4">Menaquinone biosynthetic enzyme MqnA</fullName>
    </alternativeName>
</protein>
<dbReference type="EMBL" id="CAJNOB010000034">
    <property type="protein sequence ID" value="CAF0701017.1"/>
    <property type="molecule type" value="Genomic_DNA"/>
</dbReference>
<evidence type="ECO:0000256" key="2">
    <source>
        <dbReference type="ARBA" id="ARBA00022428"/>
    </source>
</evidence>
<comment type="pathway">
    <text evidence="1 4">Quinol/quinone metabolism; menaquinone biosynthesis.</text>
</comment>
<dbReference type="InterPro" id="IPR003773">
    <property type="entry name" value="Menaquinone_biosynth"/>
</dbReference>
<proteinExistence type="inferred from homology"/>
<dbReference type="RefSeq" id="WP_174582219.1">
    <property type="nucleotide sequence ID" value="NZ_CAJNOB010000034.1"/>
</dbReference>
<dbReference type="EC" id="4.2.1.151" evidence="4"/>
<dbReference type="PANTHER" id="PTHR37690:SF1">
    <property type="entry name" value="CHORISMATE DEHYDRATASE"/>
    <property type="match status" value="1"/>
</dbReference>
<comment type="caution">
    <text evidence="5">The sequence shown here is derived from an EMBL/GenBank/DDBJ whole genome shotgun (WGS) entry which is preliminary data.</text>
</comment>
<gene>
    <name evidence="4 5" type="primary">mqnA</name>
    <name evidence="5" type="ORF">MPNT_40109</name>
</gene>
<evidence type="ECO:0000256" key="3">
    <source>
        <dbReference type="ARBA" id="ARBA00023239"/>
    </source>
</evidence>
<dbReference type="HAMAP" id="MF_00995">
    <property type="entry name" value="MqnA"/>
    <property type="match status" value="1"/>
</dbReference>
<dbReference type="PANTHER" id="PTHR37690">
    <property type="entry name" value="CHORISMATE DEHYDRATASE"/>
    <property type="match status" value="1"/>
</dbReference>
<dbReference type="Proteomes" id="UP000663859">
    <property type="component" value="Unassembled WGS sequence"/>
</dbReference>
<evidence type="ECO:0000256" key="1">
    <source>
        <dbReference type="ARBA" id="ARBA00004863"/>
    </source>
</evidence>
<keyword evidence="3 4" id="KW-0456">Lyase</keyword>
<evidence type="ECO:0000313" key="6">
    <source>
        <dbReference type="Proteomes" id="UP000663859"/>
    </source>
</evidence>
<dbReference type="AlphaFoldDB" id="A0A8J2FSY3"/>
<dbReference type="InterPro" id="IPR030868">
    <property type="entry name" value="MqnA"/>
</dbReference>
<dbReference type="SUPFAM" id="SSF53850">
    <property type="entry name" value="Periplasmic binding protein-like II"/>
    <property type="match status" value="1"/>
</dbReference>
<comment type="catalytic activity">
    <reaction evidence="4">
        <text>chorismate = 3-[(1-carboxyvinyl)-oxy]benzoate + H2O</text>
        <dbReference type="Rhea" id="RHEA:40051"/>
        <dbReference type="ChEBI" id="CHEBI:15377"/>
        <dbReference type="ChEBI" id="CHEBI:29748"/>
        <dbReference type="ChEBI" id="CHEBI:76981"/>
        <dbReference type="EC" id="4.2.1.151"/>
    </reaction>
</comment>
<comment type="similarity">
    <text evidence="4">Belongs to the MqnA/MqnD family. MqnA subfamily.</text>
</comment>
<dbReference type="GO" id="GO:0016836">
    <property type="term" value="F:hydro-lyase activity"/>
    <property type="evidence" value="ECO:0007669"/>
    <property type="project" value="UniProtKB-UniRule"/>
</dbReference>
<dbReference type="UniPathway" id="UPA00079"/>
<name>A0A8J2FSY3_9BACT</name>
<evidence type="ECO:0000256" key="4">
    <source>
        <dbReference type="HAMAP-Rule" id="MF_00995"/>
    </source>
</evidence>
<keyword evidence="2 4" id="KW-0474">Menaquinone biosynthesis</keyword>
<dbReference type="Pfam" id="PF02621">
    <property type="entry name" value="VitK2_biosynth"/>
    <property type="match status" value="1"/>
</dbReference>
<sequence>MKAGFSSGFPFRLGSVPYLNARPLTWTLEHAVVFRGTPNALCKALQERQVDAALAPIVFAFQHPDFLLVDGVGIGARGPVRSVILVLEVPLDQVRTVALDPASRTSALLVRVWLEGFLGREIRYVSRESISDAHLWIGDPALAVRRSLRPPRQLVDLGEVWNKITGYPFVFAVWTVRNVSGVSQLANLLREAKDLGLARIDEITNVAEERDYLSHCIHYELGPQEHAGIECFLSQLRKLGIFPQTPSLTWI</sequence>
<dbReference type="Gene3D" id="3.40.190.10">
    <property type="entry name" value="Periplasmic binding protein-like II"/>
    <property type="match status" value="2"/>
</dbReference>
<comment type="function">
    <text evidence="4">Catalyzes the dehydration of chorismate into 3-[(1-carboxyvinyl)oxy]benzoate, a step in the biosynthesis of menaquinone (MK, vitamin K2).</text>
</comment>
<dbReference type="GO" id="GO:0009234">
    <property type="term" value="P:menaquinone biosynthetic process"/>
    <property type="evidence" value="ECO:0007669"/>
    <property type="project" value="UniProtKB-UniRule"/>
</dbReference>
<accession>A0A8J2FSY3</accession>
<evidence type="ECO:0000313" key="5">
    <source>
        <dbReference type="EMBL" id="CAF0701017.1"/>
    </source>
</evidence>
<organism evidence="5 6">
    <name type="scientific">Candidatus Methylacidithermus pantelleriae</name>
    <dbReference type="NCBI Taxonomy" id="2744239"/>
    <lineage>
        <taxon>Bacteria</taxon>
        <taxon>Pseudomonadati</taxon>
        <taxon>Verrucomicrobiota</taxon>
        <taxon>Methylacidiphilae</taxon>
        <taxon>Methylacidiphilales</taxon>
        <taxon>Methylacidiphilaceae</taxon>
        <taxon>Candidatus Methylacidithermus</taxon>
    </lineage>
</organism>
<reference evidence="5" key="1">
    <citation type="submission" date="2021-02" db="EMBL/GenBank/DDBJ databases">
        <authorList>
            <person name="Cremers G."/>
            <person name="Picone N."/>
        </authorList>
    </citation>
    <scope>NUCLEOTIDE SEQUENCE</scope>
    <source>
        <strain evidence="5">PQ17</strain>
    </source>
</reference>
<dbReference type="CDD" id="cd13634">
    <property type="entry name" value="PBP2_Sco4506"/>
    <property type="match status" value="1"/>
</dbReference>
<keyword evidence="6" id="KW-1185">Reference proteome</keyword>